<evidence type="ECO:0000313" key="3">
    <source>
        <dbReference type="EMBL" id="KAB5561589.1"/>
    </source>
</evidence>
<dbReference type="Pfam" id="PF03059">
    <property type="entry name" value="NAS"/>
    <property type="match status" value="1"/>
</dbReference>
<proteinExistence type="inferred from homology"/>
<organism evidence="3 4">
    <name type="scientific">Salix brachista</name>
    <dbReference type="NCBI Taxonomy" id="2182728"/>
    <lineage>
        <taxon>Eukaryota</taxon>
        <taxon>Viridiplantae</taxon>
        <taxon>Streptophyta</taxon>
        <taxon>Embryophyta</taxon>
        <taxon>Tracheophyta</taxon>
        <taxon>Spermatophyta</taxon>
        <taxon>Magnoliopsida</taxon>
        <taxon>eudicotyledons</taxon>
        <taxon>Gunneridae</taxon>
        <taxon>Pentapetalae</taxon>
        <taxon>rosids</taxon>
        <taxon>fabids</taxon>
        <taxon>Malpighiales</taxon>
        <taxon>Salicaceae</taxon>
        <taxon>Saliceae</taxon>
        <taxon>Salix</taxon>
    </lineage>
</organism>
<dbReference type="InterPro" id="IPR004298">
    <property type="entry name" value="Nicotian_synth"/>
</dbReference>
<dbReference type="CDD" id="cd02440">
    <property type="entry name" value="AdoMet_MTases"/>
    <property type="match status" value="1"/>
</dbReference>
<protein>
    <recommendedName>
        <fullName evidence="2">Nicotianamine synthase</fullName>
        <ecNumber evidence="2">2.5.1.43</ecNumber>
    </recommendedName>
</protein>
<comment type="similarity">
    <text evidence="1 2">Belongs to the nicotianamine synthase (NAS)-like family.</text>
</comment>
<keyword evidence="2" id="KW-0808">Transferase</keyword>
<evidence type="ECO:0000256" key="2">
    <source>
        <dbReference type="RuleBase" id="RU368095"/>
    </source>
</evidence>
<dbReference type="AlphaFoldDB" id="A0A5N5N2M4"/>
<dbReference type="GO" id="GO:0030418">
    <property type="term" value="P:nicotianamine biosynthetic process"/>
    <property type="evidence" value="ECO:0007669"/>
    <property type="project" value="UniProtKB-UniRule"/>
</dbReference>
<dbReference type="Proteomes" id="UP000326939">
    <property type="component" value="Chromosome 4"/>
</dbReference>
<dbReference type="EMBL" id="VDCV01000004">
    <property type="protein sequence ID" value="KAB5561589.1"/>
    <property type="molecule type" value="Genomic_DNA"/>
</dbReference>
<evidence type="ECO:0000313" key="4">
    <source>
        <dbReference type="Proteomes" id="UP000326939"/>
    </source>
</evidence>
<sequence length="352" mass="39395">MYPPITALPEEVQAMRESLINLCGHAEGLLELEFATFLSKIHQSMNNLVLLEQFVQHNLIYTANYSSSMAALQISNCASQISSEVLIARVMQIHASISTLSSLRPSKQVNSLFSNLVKLCILPSSIDITALPEEVQAMRESLINLCGHTEGLLELEFAMFLSKIHQPLNNLNLFLYYGNYVKLASIEYRILNESGVSQPRKVAFVGSGPMPLTSFIMATHHMKFTHFDNFDIDEAANDVARQIVASDPELEKRMKFETGDIMEVQEKLSEYDCIFLAALVGMSKVDKVKILGHIRKYMKEGGVLLVRSAKGARAFLYTVIEEQDVLGFELLSIHHPTNDVINSVVLLRKPAF</sequence>
<name>A0A5N5N2M4_9ROSI</name>
<comment type="function">
    <text evidence="2">Synthesizes nicotianamine, a polyamine which serves as a sensor for the physiological iron status within the plant, and/or might be involved in the transport of iron.</text>
</comment>
<dbReference type="PANTHER" id="PTHR32266">
    <property type="entry name" value="NICOTIANAMINE SYNTHASE 3"/>
    <property type="match status" value="1"/>
</dbReference>
<dbReference type="GO" id="GO:0030410">
    <property type="term" value="F:nicotianamine synthase activity"/>
    <property type="evidence" value="ECO:0007669"/>
    <property type="project" value="UniProtKB-UniRule"/>
</dbReference>
<comment type="catalytic activity">
    <reaction evidence="2">
        <text>3 S-adenosyl-L-methionine = nicotianamine + 3 S-methyl-5'-thioadenosine + 3 H(+)</text>
        <dbReference type="Rhea" id="RHEA:16481"/>
        <dbReference type="ChEBI" id="CHEBI:15378"/>
        <dbReference type="ChEBI" id="CHEBI:17509"/>
        <dbReference type="ChEBI" id="CHEBI:58249"/>
        <dbReference type="ChEBI" id="CHEBI:59789"/>
        <dbReference type="EC" id="2.5.1.43"/>
    </reaction>
</comment>
<keyword evidence="4" id="KW-1185">Reference proteome</keyword>
<keyword evidence="2" id="KW-0949">S-adenosyl-L-methionine</keyword>
<dbReference type="SUPFAM" id="SSF53335">
    <property type="entry name" value="S-adenosyl-L-methionine-dependent methyltransferases"/>
    <property type="match status" value="1"/>
</dbReference>
<dbReference type="Gene3D" id="3.40.50.150">
    <property type="entry name" value="Vaccinia Virus protein VP39"/>
    <property type="match status" value="1"/>
</dbReference>
<gene>
    <name evidence="3" type="ORF">DKX38_006546</name>
</gene>
<reference evidence="4" key="1">
    <citation type="journal article" date="2019" name="Gigascience">
        <title>De novo genome assembly of the endangered Acer yangbiense, a plant species with extremely small populations endemic to Yunnan Province, China.</title>
        <authorList>
            <person name="Yang J."/>
            <person name="Wariss H.M."/>
            <person name="Tao L."/>
            <person name="Zhang R."/>
            <person name="Yun Q."/>
            <person name="Hollingsworth P."/>
            <person name="Dao Z."/>
            <person name="Luo G."/>
            <person name="Guo H."/>
            <person name="Ma Y."/>
            <person name="Sun W."/>
        </authorList>
    </citation>
    <scope>NUCLEOTIDE SEQUENCE [LARGE SCALE GENOMIC DNA]</scope>
    <source>
        <strain evidence="4">cv. br00</strain>
    </source>
</reference>
<dbReference type="PANTHER" id="PTHR32266:SF11">
    <property type="entry name" value="NICOTIANAMINE SYNTHASE"/>
    <property type="match status" value="1"/>
</dbReference>
<dbReference type="InterPro" id="IPR029063">
    <property type="entry name" value="SAM-dependent_MTases_sf"/>
</dbReference>
<dbReference type="PROSITE" id="PS51142">
    <property type="entry name" value="NAS"/>
    <property type="match status" value="1"/>
</dbReference>
<comment type="caution">
    <text evidence="3">The sequence shown here is derived from an EMBL/GenBank/DDBJ whole genome shotgun (WGS) entry which is preliminary data.</text>
</comment>
<evidence type="ECO:0000256" key="1">
    <source>
        <dbReference type="ARBA" id="ARBA00007009"/>
    </source>
</evidence>
<dbReference type="EC" id="2.5.1.43" evidence="2"/>
<accession>A0A5N5N2M4</accession>